<dbReference type="RefSeq" id="WP_155116213.1">
    <property type="nucleotide sequence ID" value="NZ_CP121102.1"/>
</dbReference>
<sequence>MTATILIKSKKISYKEREHMGKKKPKKQGKQHLRDTPSMKDLFTTATNM</sequence>
<dbReference type="GeneID" id="64221303"/>
<evidence type="ECO:0000313" key="3">
    <source>
        <dbReference type="Proteomes" id="UP001259239"/>
    </source>
</evidence>
<feature type="region of interest" description="Disordered" evidence="1">
    <location>
        <begin position="16"/>
        <end position="49"/>
    </location>
</feature>
<dbReference type="Proteomes" id="UP001259239">
    <property type="component" value="Unassembled WGS sequence"/>
</dbReference>
<accession>A0AAP5N2T6</accession>
<name>A0AAP5N2T6_9BACL</name>
<organism evidence="2 3">
    <name type="scientific">Paenibacillus larvae</name>
    <dbReference type="NCBI Taxonomy" id="1464"/>
    <lineage>
        <taxon>Bacteria</taxon>
        <taxon>Bacillati</taxon>
        <taxon>Bacillota</taxon>
        <taxon>Bacilli</taxon>
        <taxon>Bacillales</taxon>
        <taxon>Paenibacillaceae</taxon>
        <taxon>Paenibacillus</taxon>
    </lineage>
</organism>
<gene>
    <name evidence="2" type="ORF">P7H09_09000</name>
</gene>
<reference evidence="2" key="2">
    <citation type="submission" date="2023-03" db="EMBL/GenBank/DDBJ databases">
        <authorList>
            <person name="Obshta O."/>
            <person name="Zabrodski M.W."/>
            <person name="Soomro T."/>
            <person name="Wilson G."/>
            <person name="Masood F."/>
            <person name="Thebeau J."/>
            <person name="Bezerra Da Silva M.C."/>
            <person name="Raza F."/>
            <person name="Biganski S."/>
            <person name="Jose M."/>
            <person name="Camilli M."/>
            <person name="Kozii I.V."/>
            <person name="Kozii R.V."/>
            <person name="Simko E."/>
            <person name="Wood S.C."/>
        </authorList>
    </citation>
    <scope>NUCLEOTIDE SEQUENCE</scope>
    <source>
        <strain evidence="2">PL001</strain>
    </source>
</reference>
<proteinExistence type="predicted"/>
<feature type="compositionally biased region" description="Basic residues" evidence="1">
    <location>
        <begin position="20"/>
        <end position="31"/>
    </location>
</feature>
<evidence type="ECO:0000256" key="1">
    <source>
        <dbReference type="SAM" id="MobiDB-lite"/>
    </source>
</evidence>
<evidence type="ECO:0000313" key="2">
    <source>
        <dbReference type="EMBL" id="MDT2251460.1"/>
    </source>
</evidence>
<reference evidence="2" key="1">
    <citation type="journal article" date="2023" name="J. Vet. Diagn. Invest.">
        <title>Oxytetracycline-resistant Paenibacillus larvae identified in commercial beekeeping operations in Saskatchewan using pooled honey sampling.</title>
        <authorList>
            <person name="Obshta O."/>
            <person name="Zabrodski M.W."/>
            <person name="Soomro T."/>
            <person name="Wilson G."/>
            <person name="Masood F."/>
            <person name="Thebeau J."/>
            <person name="Silva M.C.B."/>
            <person name="Biganski S."/>
            <person name="Kozii I.V."/>
            <person name="Koziy R.V."/>
            <person name="Raza M.F."/>
            <person name="Jose M.S."/>
            <person name="Simko E."/>
            <person name="Wood S.C."/>
        </authorList>
    </citation>
    <scope>NUCLEOTIDE SEQUENCE</scope>
    <source>
        <strain evidence="2">PL001</strain>
    </source>
</reference>
<dbReference type="EMBL" id="JARQGV010000004">
    <property type="protein sequence ID" value="MDT2251460.1"/>
    <property type="molecule type" value="Genomic_DNA"/>
</dbReference>
<comment type="caution">
    <text evidence="2">The sequence shown here is derived from an EMBL/GenBank/DDBJ whole genome shotgun (WGS) entry which is preliminary data.</text>
</comment>
<protein>
    <submittedName>
        <fullName evidence="2">Uncharacterized protein</fullName>
    </submittedName>
</protein>
<dbReference type="AlphaFoldDB" id="A0AAP5N2T6"/>